<dbReference type="EMBL" id="CM056742">
    <property type="protein sequence ID" value="KAJ8677229.1"/>
    <property type="molecule type" value="Genomic_DNA"/>
</dbReference>
<evidence type="ECO:0000313" key="2">
    <source>
        <dbReference type="Proteomes" id="UP001239111"/>
    </source>
</evidence>
<proteinExistence type="predicted"/>
<comment type="caution">
    <text evidence="1">The sequence shown here is derived from an EMBL/GenBank/DDBJ whole genome shotgun (WGS) entry which is preliminary data.</text>
</comment>
<protein>
    <submittedName>
        <fullName evidence="1">Uncharacterized protein</fullName>
    </submittedName>
</protein>
<dbReference type="Proteomes" id="UP001239111">
    <property type="component" value="Chromosome 2"/>
</dbReference>
<organism evidence="1 2">
    <name type="scientific">Eretmocerus hayati</name>
    <dbReference type="NCBI Taxonomy" id="131215"/>
    <lineage>
        <taxon>Eukaryota</taxon>
        <taxon>Metazoa</taxon>
        <taxon>Ecdysozoa</taxon>
        <taxon>Arthropoda</taxon>
        <taxon>Hexapoda</taxon>
        <taxon>Insecta</taxon>
        <taxon>Pterygota</taxon>
        <taxon>Neoptera</taxon>
        <taxon>Endopterygota</taxon>
        <taxon>Hymenoptera</taxon>
        <taxon>Apocrita</taxon>
        <taxon>Proctotrupomorpha</taxon>
        <taxon>Chalcidoidea</taxon>
        <taxon>Aphelinidae</taxon>
        <taxon>Aphelininae</taxon>
        <taxon>Eretmocerus</taxon>
    </lineage>
</organism>
<reference evidence="1" key="1">
    <citation type="submission" date="2023-04" db="EMBL/GenBank/DDBJ databases">
        <title>A chromosome-level genome assembly of the parasitoid wasp Eretmocerus hayati.</title>
        <authorList>
            <person name="Zhong Y."/>
            <person name="Liu S."/>
            <person name="Liu Y."/>
        </authorList>
    </citation>
    <scope>NUCLEOTIDE SEQUENCE</scope>
    <source>
        <strain evidence="1">ZJU_SS_LIU_2023</strain>
    </source>
</reference>
<gene>
    <name evidence="1" type="ORF">QAD02_013016</name>
</gene>
<keyword evidence="2" id="KW-1185">Reference proteome</keyword>
<name>A0ACC2P107_9HYME</name>
<accession>A0ACC2P107</accession>
<sequence>MDSSELVSDDSVSVPETVYGYVPDETVPCISSCVAHDGSEECPDGFLVIDESTFSMEHVNGQNRVSVDGIDVFEAQSLSYVDNAVSNSSQQNHVDDLSGMNTSHQPFDKSSESNVATKSCSCTCKCFEVSADVTNQARVGQGSPNQDAAVQVDHKYSVLDMLRTDQQLSSATGIESFKLLDIIVNCMRTATDHKYEKKNIIMDTRKSVIMTYVKIKHNISYRFLSLVFGSIITEQHCGRIFVQTILMLNKIMKAIALPWPTRETIKRNLLQCFEGFENTRIVLDCTEIFIQKPQNSCCRIQVYSNYKGGDTIKLMTGVSPGGNMSFISKPYGGRYSDSAIFEQSELVNLLEPGDGVMVDKGFLIDEICEMKGLCLIRPPFLKNKNNGKFSAKESILTASIAKARVHVERFNQRIKVFDMLGGVYPIKLVPIIGEVFNVVCGTVNSSSPIIDDDKFMQSKV</sequence>
<evidence type="ECO:0000313" key="1">
    <source>
        <dbReference type="EMBL" id="KAJ8677229.1"/>
    </source>
</evidence>